<evidence type="ECO:0000256" key="2">
    <source>
        <dbReference type="ARBA" id="ARBA00022475"/>
    </source>
</evidence>
<comment type="subcellular location">
    <subcellularLocation>
        <location evidence="1">Cell membrane</location>
        <topology evidence="1">Multi-pass membrane protein</topology>
    </subcellularLocation>
</comment>
<keyword evidence="8" id="KW-1185">Reference proteome</keyword>
<sequence>MRRVDRYFFSQMLLPFVLNILFFTFIFLVTQLLEIADLVVNYGTGLGSVARLLAYAAPFFLQFTIPMAVMMTVLVTFLRMSGDREILALKAGGYTIWRFLPSVVVFCLLAALLTALMTLYGLPWGKLESRQLITRLAMEHGSMALKPMVFNDMFSGVTLYAGEVDRTGGKLGNVFVEDYREEGVGTVMAPEGRLQMDGNTGVALLRLVNGVILRGEDGEKEVHVTAFESYDLTLDLTREKAEAMARKPKDKEEMGFYELRTYTAGLPEGSKRYNAAVIKIHEKFSLPAACLVLGVLVFPLSISSMDRKRSAGLGSGLLVFMLYYTLLTMGWSFGESGMLPPGFAIWLPNIVLGCLAVWLLVRVAAEKPLLPAVLRYGRRKA</sequence>
<dbReference type="PANTHER" id="PTHR33529:SF6">
    <property type="entry name" value="YJGP_YJGQ FAMILY PERMEASE"/>
    <property type="match status" value="1"/>
</dbReference>
<feature type="transmembrane region" description="Helical" evidence="6">
    <location>
        <begin position="53"/>
        <end position="78"/>
    </location>
</feature>
<dbReference type="NCBIfam" id="TIGR04407">
    <property type="entry name" value="LptF_YjgP"/>
    <property type="match status" value="1"/>
</dbReference>
<evidence type="ECO:0000256" key="5">
    <source>
        <dbReference type="ARBA" id="ARBA00023136"/>
    </source>
</evidence>
<evidence type="ECO:0000313" key="7">
    <source>
        <dbReference type="EMBL" id="MCW7754091.1"/>
    </source>
</evidence>
<feature type="transmembrane region" description="Helical" evidence="6">
    <location>
        <begin position="314"/>
        <end position="333"/>
    </location>
</feature>
<feature type="transmembrane region" description="Helical" evidence="6">
    <location>
        <begin position="345"/>
        <end position="365"/>
    </location>
</feature>
<dbReference type="InterPro" id="IPR005495">
    <property type="entry name" value="LptG/LptF_permease"/>
</dbReference>
<accession>A0ABT3N9E8</accession>
<evidence type="ECO:0000256" key="4">
    <source>
        <dbReference type="ARBA" id="ARBA00022989"/>
    </source>
</evidence>
<evidence type="ECO:0000256" key="6">
    <source>
        <dbReference type="SAM" id="Phobius"/>
    </source>
</evidence>
<proteinExistence type="predicted"/>
<dbReference type="EMBL" id="JAPFPW010000009">
    <property type="protein sequence ID" value="MCW7754091.1"/>
    <property type="molecule type" value="Genomic_DNA"/>
</dbReference>
<dbReference type="Proteomes" id="UP001209681">
    <property type="component" value="Unassembled WGS sequence"/>
</dbReference>
<evidence type="ECO:0000256" key="3">
    <source>
        <dbReference type="ARBA" id="ARBA00022692"/>
    </source>
</evidence>
<keyword evidence="3 6" id="KW-0812">Transmembrane</keyword>
<organism evidence="7 8">
    <name type="scientific">Desulfobotulus pelophilus</name>
    <dbReference type="NCBI Taxonomy" id="2823377"/>
    <lineage>
        <taxon>Bacteria</taxon>
        <taxon>Pseudomonadati</taxon>
        <taxon>Thermodesulfobacteriota</taxon>
        <taxon>Desulfobacteria</taxon>
        <taxon>Desulfobacterales</taxon>
        <taxon>Desulfobacteraceae</taxon>
        <taxon>Desulfobotulus</taxon>
    </lineage>
</organism>
<keyword evidence="4 6" id="KW-1133">Transmembrane helix</keyword>
<feature type="transmembrane region" description="Helical" evidence="6">
    <location>
        <begin position="284"/>
        <end position="302"/>
    </location>
</feature>
<feature type="transmembrane region" description="Helical" evidence="6">
    <location>
        <begin position="12"/>
        <end position="33"/>
    </location>
</feature>
<dbReference type="Pfam" id="PF03739">
    <property type="entry name" value="LptF_LptG"/>
    <property type="match status" value="1"/>
</dbReference>
<feature type="transmembrane region" description="Helical" evidence="6">
    <location>
        <begin position="99"/>
        <end position="122"/>
    </location>
</feature>
<dbReference type="InterPro" id="IPR030922">
    <property type="entry name" value="LptF"/>
</dbReference>
<dbReference type="RefSeq" id="WP_265425011.1">
    <property type="nucleotide sequence ID" value="NZ_JAPFPW010000009.1"/>
</dbReference>
<keyword evidence="5 6" id="KW-0472">Membrane</keyword>
<reference evidence="7 8" key="1">
    <citation type="submission" date="2022-11" db="EMBL/GenBank/DDBJ databases">
        <title>Desulfobotulus tamanensis H1 sp. nov. - anaerobic, alkaliphilic, sulphate reducing bacterium isolated from terrestrial mud volcano.</title>
        <authorList>
            <person name="Frolova A."/>
            <person name="Merkel A.Y."/>
            <person name="Slobodkin A.I."/>
        </authorList>
    </citation>
    <scope>NUCLEOTIDE SEQUENCE [LARGE SCALE GENOMIC DNA]</scope>
    <source>
        <strain evidence="7 8">H1</strain>
    </source>
</reference>
<comment type="caution">
    <text evidence="7">The sequence shown here is derived from an EMBL/GenBank/DDBJ whole genome shotgun (WGS) entry which is preliminary data.</text>
</comment>
<name>A0ABT3N9E8_9BACT</name>
<evidence type="ECO:0000313" key="8">
    <source>
        <dbReference type="Proteomes" id="UP001209681"/>
    </source>
</evidence>
<evidence type="ECO:0000256" key="1">
    <source>
        <dbReference type="ARBA" id="ARBA00004651"/>
    </source>
</evidence>
<gene>
    <name evidence="7" type="primary">lptF</name>
    <name evidence="7" type="ORF">OOT00_08835</name>
</gene>
<keyword evidence="2" id="KW-1003">Cell membrane</keyword>
<protein>
    <submittedName>
        <fullName evidence="7">LPS export ABC transporter permease LptF</fullName>
    </submittedName>
</protein>
<dbReference type="PANTHER" id="PTHR33529">
    <property type="entry name" value="SLR0882 PROTEIN-RELATED"/>
    <property type="match status" value="1"/>
</dbReference>